<feature type="non-terminal residue" evidence="3">
    <location>
        <position position="1"/>
    </location>
</feature>
<keyword evidence="2" id="KW-1133">Transmembrane helix</keyword>
<comment type="caution">
    <text evidence="3">The sequence shown here is derived from an EMBL/GenBank/DDBJ whole genome shotgun (WGS) entry which is preliminary data.</text>
</comment>
<proteinExistence type="predicted"/>
<reference evidence="3 4" key="1">
    <citation type="journal article" date="2021" name="Elife">
        <title>Chloroplast acquisition without the gene transfer in kleptoplastic sea slugs, Plakobranchus ocellatus.</title>
        <authorList>
            <person name="Maeda T."/>
            <person name="Takahashi S."/>
            <person name="Yoshida T."/>
            <person name="Shimamura S."/>
            <person name="Takaki Y."/>
            <person name="Nagai Y."/>
            <person name="Toyoda A."/>
            <person name="Suzuki Y."/>
            <person name="Arimoto A."/>
            <person name="Ishii H."/>
            <person name="Satoh N."/>
            <person name="Nishiyama T."/>
            <person name="Hasebe M."/>
            <person name="Maruyama T."/>
            <person name="Minagawa J."/>
            <person name="Obokata J."/>
            <person name="Shigenobu S."/>
        </authorList>
    </citation>
    <scope>NUCLEOTIDE SEQUENCE [LARGE SCALE GENOMIC DNA]</scope>
</reference>
<dbReference type="EMBL" id="BMAT01012472">
    <property type="protein sequence ID" value="GFR93004.1"/>
    <property type="molecule type" value="Genomic_DNA"/>
</dbReference>
<evidence type="ECO:0000313" key="4">
    <source>
        <dbReference type="Proteomes" id="UP000762676"/>
    </source>
</evidence>
<organism evidence="3 4">
    <name type="scientific">Elysia marginata</name>
    <dbReference type="NCBI Taxonomy" id="1093978"/>
    <lineage>
        <taxon>Eukaryota</taxon>
        <taxon>Metazoa</taxon>
        <taxon>Spiralia</taxon>
        <taxon>Lophotrochozoa</taxon>
        <taxon>Mollusca</taxon>
        <taxon>Gastropoda</taxon>
        <taxon>Heterobranchia</taxon>
        <taxon>Euthyneura</taxon>
        <taxon>Panpulmonata</taxon>
        <taxon>Sacoglossa</taxon>
        <taxon>Placobranchoidea</taxon>
        <taxon>Plakobranchidae</taxon>
        <taxon>Elysia</taxon>
    </lineage>
</organism>
<gene>
    <name evidence="3" type="ORF">ElyMa_006215200</name>
</gene>
<dbReference type="AlphaFoldDB" id="A0AAV4H5H3"/>
<evidence type="ECO:0000313" key="3">
    <source>
        <dbReference type="EMBL" id="GFR93004.1"/>
    </source>
</evidence>
<name>A0AAV4H5H3_9GAST</name>
<protein>
    <submittedName>
        <fullName evidence="3">Uncharacterized protein</fullName>
    </submittedName>
</protein>
<dbReference type="Proteomes" id="UP000762676">
    <property type="component" value="Unassembled WGS sequence"/>
</dbReference>
<sequence>NDSKPKPGFCFLCWLKKAAIRWLQICFGILVVLLVVVWLFVPKDKNVRYADDQGEAETVYEDGEEVEVMIYGGDGEDQKIIVYEQAVDRTDHDEDGPEGNFQRDTYLAPKQGQPNTDSFQLIKKTRSKESVT</sequence>
<keyword evidence="2" id="KW-0472">Membrane</keyword>
<accession>A0AAV4H5H3</accession>
<feature type="region of interest" description="Disordered" evidence="1">
    <location>
        <begin position="88"/>
        <end position="132"/>
    </location>
</feature>
<keyword evidence="2" id="KW-0812">Transmembrane</keyword>
<keyword evidence="4" id="KW-1185">Reference proteome</keyword>
<evidence type="ECO:0000256" key="1">
    <source>
        <dbReference type="SAM" id="MobiDB-lite"/>
    </source>
</evidence>
<evidence type="ECO:0000256" key="2">
    <source>
        <dbReference type="SAM" id="Phobius"/>
    </source>
</evidence>
<feature type="transmembrane region" description="Helical" evidence="2">
    <location>
        <begin position="20"/>
        <end position="41"/>
    </location>
</feature>